<sequence length="302" mass="33920">MLMPHPQTIEIFLPFGDPQSLRVASVVTRTVSLVEIPRSQLRLFLQRPEAGRVGLYFLFGEEDKTEQPKVYVGQTGKLGERLKQHNMGKDFWNRAVVAVTSKDVLTEVHARFLEVLSLRQAEAVGRYVLDNRQKGRDSPHMSSSMRAVCDELFETISILLTTLGYPVFKPVLEQFPLGEGQVAQVQDDVPELFFCRGNGAEGQGRYTEEGMVVLAGSYVPVSSSKLEKKAPRVAAARQEALKNGFLRLEGNRLVLSRDMLFKTSSKAATFLLGRYATGWKRWKDGEGRALSKWRRGVTENDV</sequence>
<name>A0ABR9MMZ7_9PROT</name>
<feature type="domain" description="DUF4357" evidence="1">
    <location>
        <begin position="237"/>
        <end position="290"/>
    </location>
</feature>
<organism evidence="2 3">
    <name type="scientific">Bombella apis</name>
    <dbReference type="NCBI Taxonomy" id="1785988"/>
    <lineage>
        <taxon>Bacteria</taxon>
        <taxon>Pseudomonadati</taxon>
        <taxon>Pseudomonadota</taxon>
        <taxon>Alphaproteobacteria</taxon>
        <taxon>Acetobacterales</taxon>
        <taxon>Acetobacteraceae</taxon>
        <taxon>Bombella</taxon>
    </lineage>
</organism>
<protein>
    <submittedName>
        <fullName evidence="2">GIY-YIG nuclease family protein</fullName>
    </submittedName>
</protein>
<evidence type="ECO:0000313" key="2">
    <source>
        <dbReference type="EMBL" id="MBE1722879.1"/>
    </source>
</evidence>
<dbReference type="InterPro" id="IPR025579">
    <property type="entry name" value="DUF4357"/>
</dbReference>
<proteinExistence type="predicted"/>
<evidence type="ECO:0000259" key="1">
    <source>
        <dbReference type="Pfam" id="PF14267"/>
    </source>
</evidence>
<dbReference type="CDD" id="cd10447">
    <property type="entry name" value="GIY-YIG_unchar_2"/>
    <property type="match status" value="1"/>
</dbReference>
<dbReference type="Pfam" id="PF14267">
    <property type="entry name" value="DUF4357"/>
    <property type="match status" value="1"/>
</dbReference>
<gene>
    <name evidence="2" type="ORF">IGM82_00400</name>
</gene>
<dbReference type="EMBL" id="JADAQV010000001">
    <property type="protein sequence ID" value="MBE1722879.1"/>
    <property type="molecule type" value="Genomic_DNA"/>
</dbReference>
<dbReference type="RefSeq" id="WP_192848001.1">
    <property type="nucleotide sequence ID" value="NZ_JADAQV010000001.1"/>
</dbReference>
<dbReference type="Proteomes" id="UP000599085">
    <property type="component" value="Unassembled WGS sequence"/>
</dbReference>
<evidence type="ECO:0000313" key="3">
    <source>
        <dbReference type="Proteomes" id="UP000599085"/>
    </source>
</evidence>
<comment type="caution">
    <text evidence="2">The sequence shown here is derived from an EMBL/GenBank/DDBJ whole genome shotgun (WGS) entry which is preliminary data.</text>
</comment>
<keyword evidence="3" id="KW-1185">Reference proteome</keyword>
<accession>A0ABR9MMZ7</accession>
<reference evidence="2 3" key="1">
    <citation type="submission" date="2020-09" db="EMBL/GenBank/DDBJ databases">
        <title>Bombella mellium and Bombella favum sp. nov., two novel species isolated from honey of Apis mellifera.</title>
        <authorList>
            <person name="Hilgarth M."/>
            <person name="Redwitz J."/>
            <person name="Ehrmann M.A."/>
            <person name="Vogel R.F."/>
            <person name="Jakob F."/>
        </authorList>
    </citation>
    <scope>NUCLEOTIDE SEQUENCE [LARGE SCALE GENOMIC DNA]</scope>
    <source>
        <strain evidence="2 3">MRM1</strain>
    </source>
</reference>